<comment type="caution">
    <text evidence="2">The sequence shown here is derived from an EMBL/GenBank/DDBJ whole genome shotgun (WGS) entry which is preliminary data.</text>
</comment>
<organism evidence="2 3">
    <name type="scientific">Streptomyces polychromogenes</name>
    <dbReference type="NCBI Taxonomy" id="67342"/>
    <lineage>
        <taxon>Bacteria</taxon>
        <taxon>Bacillati</taxon>
        <taxon>Actinomycetota</taxon>
        <taxon>Actinomycetes</taxon>
        <taxon>Kitasatosporales</taxon>
        <taxon>Streptomycetaceae</taxon>
        <taxon>Streptomyces</taxon>
    </lineage>
</organism>
<proteinExistence type="predicted"/>
<dbReference type="Proteomes" id="UP001501867">
    <property type="component" value="Unassembled WGS sequence"/>
</dbReference>
<sequence>MSATPVRIATARLGRAGEEAGEKEKAGEVKRGAPRVVRRRWVGVAVVGRDSSHSSRAWSEQVRVVCWYGSDSSRLPRWVPALTSSGTGGTGAGGSGEAAGVPAGAKACARV</sequence>
<evidence type="ECO:0000313" key="2">
    <source>
        <dbReference type="EMBL" id="GAA0293883.1"/>
    </source>
</evidence>
<feature type="compositionally biased region" description="Low complexity" evidence="1">
    <location>
        <begin position="98"/>
        <end position="111"/>
    </location>
</feature>
<evidence type="ECO:0000313" key="3">
    <source>
        <dbReference type="Proteomes" id="UP001501867"/>
    </source>
</evidence>
<protein>
    <submittedName>
        <fullName evidence="2">Uncharacterized protein</fullName>
    </submittedName>
</protein>
<reference evidence="3" key="1">
    <citation type="journal article" date="2019" name="Int. J. Syst. Evol. Microbiol.">
        <title>The Global Catalogue of Microorganisms (GCM) 10K type strain sequencing project: providing services to taxonomists for standard genome sequencing and annotation.</title>
        <authorList>
            <consortium name="The Broad Institute Genomics Platform"/>
            <consortium name="The Broad Institute Genome Sequencing Center for Infectious Disease"/>
            <person name="Wu L."/>
            <person name="Ma J."/>
        </authorList>
    </citation>
    <scope>NUCLEOTIDE SEQUENCE [LARGE SCALE GENOMIC DNA]</scope>
    <source>
        <strain evidence="3">JCM 4505</strain>
    </source>
</reference>
<gene>
    <name evidence="2" type="ORF">GCM10010302_35650</name>
</gene>
<feature type="compositionally biased region" description="Basic and acidic residues" evidence="1">
    <location>
        <begin position="15"/>
        <end position="31"/>
    </location>
</feature>
<name>A0ABP3F4W9_9ACTN</name>
<keyword evidence="3" id="KW-1185">Reference proteome</keyword>
<evidence type="ECO:0000256" key="1">
    <source>
        <dbReference type="SAM" id="MobiDB-lite"/>
    </source>
</evidence>
<feature type="region of interest" description="Disordered" evidence="1">
    <location>
        <begin position="1"/>
        <end position="31"/>
    </location>
</feature>
<dbReference type="EMBL" id="BAAABV010000017">
    <property type="protein sequence ID" value="GAA0293883.1"/>
    <property type="molecule type" value="Genomic_DNA"/>
</dbReference>
<accession>A0ABP3F4W9</accession>
<feature type="region of interest" description="Disordered" evidence="1">
    <location>
        <begin position="83"/>
        <end position="111"/>
    </location>
</feature>
<feature type="compositionally biased region" description="Gly residues" evidence="1">
    <location>
        <begin position="86"/>
        <end position="97"/>
    </location>
</feature>